<protein>
    <submittedName>
        <fullName evidence="2">Uncharacterized protein</fullName>
    </submittedName>
</protein>
<dbReference type="EMBL" id="GBRH01192157">
    <property type="protein sequence ID" value="JAE05739.1"/>
    <property type="molecule type" value="Transcribed_RNA"/>
</dbReference>
<proteinExistence type="predicted"/>
<accession>A0A0A9F3F3</accession>
<keyword evidence="1" id="KW-1133">Transmembrane helix</keyword>
<reference evidence="2" key="1">
    <citation type="submission" date="2014-09" db="EMBL/GenBank/DDBJ databases">
        <authorList>
            <person name="Magalhaes I.L.F."/>
            <person name="Oliveira U."/>
            <person name="Santos F.R."/>
            <person name="Vidigal T.H.D.A."/>
            <person name="Brescovit A.D."/>
            <person name="Santos A.J."/>
        </authorList>
    </citation>
    <scope>NUCLEOTIDE SEQUENCE</scope>
    <source>
        <tissue evidence="2">Shoot tissue taken approximately 20 cm above the soil surface</tissue>
    </source>
</reference>
<organism evidence="2">
    <name type="scientific">Arundo donax</name>
    <name type="common">Giant reed</name>
    <name type="synonym">Donax arundinaceus</name>
    <dbReference type="NCBI Taxonomy" id="35708"/>
    <lineage>
        <taxon>Eukaryota</taxon>
        <taxon>Viridiplantae</taxon>
        <taxon>Streptophyta</taxon>
        <taxon>Embryophyta</taxon>
        <taxon>Tracheophyta</taxon>
        <taxon>Spermatophyta</taxon>
        <taxon>Magnoliopsida</taxon>
        <taxon>Liliopsida</taxon>
        <taxon>Poales</taxon>
        <taxon>Poaceae</taxon>
        <taxon>PACMAD clade</taxon>
        <taxon>Arundinoideae</taxon>
        <taxon>Arundineae</taxon>
        <taxon>Arundo</taxon>
    </lineage>
</organism>
<keyword evidence="1" id="KW-0812">Transmembrane</keyword>
<reference evidence="2" key="2">
    <citation type="journal article" date="2015" name="Data Brief">
        <title>Shoot transcriptome of the giant reed, Arundo donax.</title>
        <authorList>
            <person name="Barrero R.A."/>
            <person name="Guerrero F.D."/>
            <person name="Moolhuijzen P."/>
            <person name="Goolsby J.A."/>
            <person name="Tidwell J."/>
            <person name="Bellgard S.E."/>
            <person name="Bellgard M.I."/>
        </authorList>
    </citation>
    <scope>NUCLEOTIDE SEQUENCE</scope>
    <source>
        <tissue evidence="2">Shoot tissue taken approximately 20 cm above the soil surface</tissue>
    </source>
</reference>
<dbReference type="AlphaFoldDB" id="A0A0A9F3F3"/>
<evidence type="ECO:0000256" key="1">
    <source>
        <dbReference type="SAM" id="Phobius"/>
    </source>
</evidence>
<keyword evidence="1" id="KW-0472">Membrane</keyword>
<name>A0A0A9F3F3_ARUDO</name>
<feature type="transmembrane region" description="Helical" evidence="1">
    <location>
        <begin position="12"/>
        <end position="29"/>
    </location>
</feature>
<sequence>MEDFPEEFNYHVVDFFYLYMFVVISGPVTL</sequence>
<evidence type="ECO:0000313" key="2">
    <source>
        <dbReference type="EMBL" id="JAE05739.1"/>
    </source>
</evidence>